<feature type="transmembrane region" description="Helical" evidence="1">
    <location>
        <begin position="397"/>
        <end position="421"/>
    </location>
</feature>
<dbReference type="GO" id="GO:0140359">
    <property type="term" value="F:ABC-type transporter activity"/>
    <property type="evidence" value="ECO:0007669"/>
    <property type="project" value="InterPro"/>
</dbReference>
<feature type="transmembrane region" description="Helical" evidence="1">
    <location>
        <begin position="20"/>
        <end position="37"/>
    </location>
</feature>
<protein>
    <recommendedName>
        <fullName evidence="4">Polyketide antibiotic transporter</fullName>
    </recommendedName>
</protein>
<accession>A0A4Q9GUJ1</accession>
<dbReference type="Proteomes" id="UP000294194">
    <property type="component" value="Unassembled WGS sequence"/>
</dbReference>
<dbReference type="AlphaFoldDB" id="A0A4Q9GUJ1"/>
<dbReference type="EMBL" id="SISG01000001">
    <property type="protein sequence ID" value="TBN56233.1"/>
    <property type="molecule type" value="Genomic_DNA"/>
</dbReference>
<name>A0A4Q9GUJ1_9MICO</name>
<organism evidence="2 3">
    <name type="scientific">Glaciihabitans arcticus</name>
    <dbReference type="NCBI Taxonomy" id="2668039"/>
    <lineage>
        <taxon>Bacteria</taxon>
        <taxon>Bacillati</taxon>
        <taxon>Actinomycetota</taxon>
        <taxon>Actinomycetes</taxon>
        <taxon>Micrococcales</taxon>
        <taxon>Microbacteriaceae</taxon>
        <taxon>Glaciihabitans</taxon>
    </lineage>
</organism>
<feature type="transmembrane region" description="Helical" evidence="1">
    <location>
        <begin position="120"/>
        <end position="150"/>
    </location>
</feature>
<feature type="transmembrane region" description="Helical" evidence="1">
    <location>
        <begin position="465"/>
        <end position="488"/>
    </location>
</feature>
<evidence type="ECO:0000313" key="3">
    <source>
        <dbReference type="Proteomes" id="UP000294194"/>
    </source>
</evidence>
<dbReference type="Pfam" id="PF12679">
    <property type="entry name" value="ABC2_membrane_2"/>
    <property type="match status" value="1"/>
</dbReference>
<dbReference type="GO" id="GO:0005886">
    <property type="term" value="C:plasma membrane"/>
    <property type="evidence" value="ECO:0007669"/>
    <property type="project" value="UniProtKB-SubCell"/>
</dbReference>
<feature type="transmembrane region" description="Helical" evidence="1">
    <location>
        <begin position="189"/>
        <end position="207"/>
    </location>
</feature>
<feature type="transmembrane region" description="Helical" evidence="1">
    <location>
        <begin position="156"/>
        <end position="177"/>
    </location>
</feature>
<gene>
    <name evidence="2" type="ORF">EYE40_01820</name>
</gene>
<feature type="transmembrane region" description="Helical" evidence="1">
    <location>
        <begin position="299"/>
        <end position="320"/>
    </location>
</feature>
<keyword evidence="1" id="KW-0472">Membrane</keyword>
<evidence type="ECO:0000256" key="1">
    <source>
        <dbReference type="SAM" id="Phobius"/>
    </source>
</evidence>
<proteinExistence type="predicted"/>
<evidence type="ECO:0008006" key="4">
    <source>
        <dbReference type="Google" id="ProtNLM"/>
    </source>
</evidence>
<dbReference type="RefSeq" id="WP_130980343.1">
    <property type="nucleotide sequence ID" value="NZ_SISG01000001.1"/>
</dbReference>
<keyword evidence="1" id="KW-1133">Transmembrane helix</keyword>
<feature type="transmembrane region" description="Helical" evidence="1">
    <location>
        <begin position="242"/>
        <end position="263"/>
    </location>
</feature>
<keyword evidence="3" id="KW-1185">Reference proteome</keyword>
<sequence>MSALLVLLGQRIRRDRWTVPLWVASTALLALFAAAAIGDEYGDDEARSGILRLAVANPAILMVRGLPNGAEIGQFTFFQIFTWLGLMAGLMSTFLAIRHTRAEEESGRAELVSSTAAGRYIPYLATVVHGLLANLVLGVGVAAGFAVTGLAVDGSLLTGVAAAAVGMAFLGLGLLAAQLFRSARSSNSVAVILVVGSLILRGLGDALGTPSSDGLSIASAWPTWLSPVGWAEQVGAFNENDYAPLVLNLALFVACAGVVLVIVARRDLGASLFAGRRGRATGSLSGTLALAWRLQYPTIIAWSLGGAAFGFFAGSLGSLLETAAGQNPAIADTIDTVAHGGGTLEETLITLMFNLVGILAAACAVQAVIRARQEEAGGTAELLLATPTSRVRWFVDYLVVGGIAIGLVLLSGALVGALGVLGTGSDTGQIGKVFAAAAAQLPAALVFLAALALIFTLLPAATSALGWSLLGVLSFLGFFGGLVGAPDWLTELSPFSHSPVPFGDDVDWSGGVWMLAAAAAGLVVAALVMRRRSLRLN</sequence>
<evidence type="ECO:0000313" key="2">
    <source>
        <dbReference type="EMBL" id="TBN56233.1"/>
    </source>
</evidence>
<keyword evidence="1" id="KW-0812">Transmembrane</keyword>
<feature type="transmembrane region" description="Helical" evidence="1">
    <location>
        <begin position="78"/>
        <end position="99"/>
    </location>
</feature>
<feature type="transmembrane region" description="Helical" evidence="1">
    <location>
        <begin position="433"/>
        <end position="458"/>
    </location>
</feature>
<feature type="transmembrane region" description="Helical" evidence="1">
    <location>
        <begin position="508"/>
        <end position="529"/>
    </location>
</feature>
<feature type="transmembrane region" description="Helical" evidence="1">
    <location>
        <begin position="348"/>
        <end position="369"/>
    </location>
</feature>
<reference evidence="3" key="1">
    <citation type="submission" date="2019-02" db="EMBL/GenBank/DDBJ databases">
        <title>Glaciihabitans arcticus sp. nov., a psychrotolerant bacterium isolated from polar soil.</title>
        <authorList>
            <person name="Dahal R.H."/>
        </authorList>
    </citation>
    <scope>NUCLEOTIDE SEQUENCE [LARGE SCALE GENOMIC DNA]</scope>
    <source>
        <strain evidence="3">RP-3-7</strain>
    </source>
</reference>
<comment type="caution">
    <text evidence="2">The sequence shown here is derived from an EMBL/GenBank/DDBJ whole genome shotgun (WGS) entry which is preliminary data.</text>
</comment>